<comment type="caution">
    <text evidence="1">The sequence shown here is derived from an EMBL/GenBank/DDBJ whole genome shotgun (WGS) entry which is preliminary data.</text>
</comment>
<organism evidence="1 2">
    <name type="scientific">Leptospira ilyithenensis</name>
    <dbReference type="NCBI Taxonomy" id="2484901"/>
    <lineage>
        <taxon>Bacteria</taxon>
        <taxon>Pseudomonadati</taxon>
        <taxon>Spirochaetota</taxon>
        <taxon>Spirochaetia</taxon>
        <taxon>Leptospirales</taxon>
        <taxon>Leptospiraceae</taxon>
        <taxon>Leptospira</taxon>
    </lineage>
</organism>
<dbReference type="RefSeq" id="WP_135762938.1">
    <property type="nucleotide sequence ID" value="NZ_RQHV01000018.1"/>
</dbReference>
<accession>A0A4V3JXF1</accession>
<dbReference type="AlphaFoldDB" id="A0A4V3JXF1"/>
<dbReference type="Proteomes" id="UP000298264">
    <property type="component" value="Unassembled WGS sequence"/>
</dbReference>
<name>A0A4V3JXF1_9LEPT</name>
<protein>
    <submittedName>
        <fullName evidence="1">Uncharacterized protein</fullName>
    </submittedName>
</protein>
<dbReference type="OrthoDB" id="10003331at2"/>
<gene>
    <name evidence="1" type="ORF">EHS11_02985</name>
</gene>
<proteinExistence type="predicted"/>
<dbReference type="EMBL" id="RQHV01000018">
    <property type="protein sequence ID" value="TGN14046.1"/>
    <property type="molecule type" value="Genomic_DNA"/>
</dbReference>
<evidence type="ECO:0000313" key="1">
    <source>
        <dbReference type="EMBL" id="TGN14046.1"/>
    </source>
</evidence>
<sequence length="248" mass="29623">MKTVNNQKILNLKQYFIKKSDYADFITKSINFTNTSKVVKEIDSEINNYKSLYKPFWITFALRNKCKSYELPSKELLSKVINRTFCKTHTEYFGKTKKNKHLDFMRIGHFGDGRIEGCLHHYHFTMVFPVFLIPRLMDNFEEAVSHYIPGFKGDFHIKEYNKSIFNAMDYGTRYSSEQYSDNRFFEGIDPDVSNFHFYFKEEPINCMDSHKQAMDYYKNNNQAIFSNLEQKAKQILKECVKDKPKRRK</sequence>
<reference evidence="1" key="1">
    <citation type="journal article" date="2019" name="PLoS Negl. Trop. Dis.">
        <title>Revisiting the worldwide diversity of Leptospira species in the environment.</title>
        <authorList>
            <person name="Vincent A.T."/>
            <person name="Schiettekatte O."/>
            <person name="Bourhy P."/>
            <person name="Veyrier F.J."/>
            <person name="Picardeau M."/>
        </authorList>
    </citation>
    <scope>NUCLEOTIDE SEQUENCE [LARGE SCALE GENOMIC DNA]</scope>
    <source>
        <strain evidence="1">201400974</strain>
    </source>
</reference>
<evidence type="ECO:0000313" key="2">
    <source>
        <dbReference type="Proteomes" id="UP000298264"/>
    </source>
</evidence>
<keyword evidence="2" id="KW-1185">Reference proteome</keyword>